<keyword evidence="2" id="KW-0560">Oxidoreductase</keyword>
<keyword evidence="4" id="KW-1185">Reference proteome</keyword>
<dbReference type="Gene3D" id="3.40.50.720">
    <property type="entry name" value="NAD(P)-binding Rossmann-like Domain"/>
    <property type="match status" value="1"/>
</dbReference>
<dbReference type="PRINTS" id="PR00080">
    <property type="entry name" value="SDRFAMILY"/>
</dbReference>
<dbReference type="InterPro" id="IPR036291">
    <property type="entry name" value="NAD(P)-bd_dom_sf"/>
</dbReference>
<dbReference type="Pfam" id="PF13561">
    <property type="entry name" value="adh_short_C2"/>
    <property type="match status" value="1"/>
</dbReference>
<evidence type="ECO:0000313" key="4">
    <source>
        <dbReference type="Proteomes" id="UP001170379"/>
    </source>
</evidence>
<name>A0ABT7C7H3_9MICO</name>
<comment type="caution">
    <text evidence="3">The sequence shown here is derived from an EMBL/GenBank/DDBJ whole genome shotgun (WGS) entry which is preliminary data.</text>
</comment>
<reference evidence="3" key="1">
    <citation type="submission" date="2018-03" db="EMBL/GenBank/DDBJ databases">
        <authorList>
            <person name="Nunes O.C."/>
            <person name="Lopes A.R."/>
            <person name="Froufe H."/>
            <person name="Munoz-Merida A."/>
            <person name="Barroso C."/>
            <person name="Egas C."/>
        </authorList>
    </citation>
    <scope>NUCLEOTIDE SEQUENCE</scope>
    <source>
        <strain evidence="3">ON4</strain>
    </source>
</reference>
<dbReference type="PANTHER" id="PTHR24321">
    <property type="entry name" value="DEHYDROGENASES, SHORT CHAIN"/>
    <property type="match status" value="1"/>
</dbReference>
<dbReference type="PRINTS" id="PR00081">
    <property type="entry name" value="GDHRDH"/>
</dbReference>
<evidence type="ECO:0000313" key="3">
    <source>
        <dbReference type="EMBL" id="MDJ1371156.1"/>
    </source>
</evidence>
<protein>
    <submittedName>
        <fullName evidence="3">SDR family oxidoreductase</fullName>
    </submittedName>
</protein>
<dbReference type="RefSeq" id="WP_035732698.1">
    <property type="nucleotide sequence ID" value="NZ_CP028426.1"/>
</dbReference>
<proteinExistence type="inferred from homology"/>
<sequence length="252" mass="25369">MAGTVPTLEGKVALISGGARGMGAAEAKLLADRGAKVVIGATDGDRARAAAAAIGRERAIGVALEVRDAGQWKAAFAAGVDAFGEVNVLVNNAGIFHQATIAETSLETYRELIEVNQIGAFLGMQTSIPHLKGGGSIINIVSISAFAPLDLTAAYASTKSALLGLSKAAVTELGPLGIRVNMVHPGGVATDMGAPGGEVPDAYSKVPLGRIGASEDIARTVAFLASDDSAYLSGAEITVDGGWTTGTPSPWG</sequence>
<evidence type="ECO:0000256" key="1">
    <source>
        <dbReference type="ARBA" id="ARBA00006484"/>
    </source>
</evidence>
<comment type="similarity">
    <text evidence="1">Belongs to the short-chain dehydrogenases/reductases (SDR) family.</text>
</comment>
<dbReference type="PANTHER" id="PTHR24321:SF8">
    <property type="entry name" value="ESTRADIOL 17-BETA-DEHYDROGENASE 8-RELATED"/>
    <property type="match status" value="1"/>
</dbReference>
<gene>
    <name evidence="3" type="ORF">C7K25_07215</name>
</gene>
<accession>A0ABT7C7H3</accession>
<dbReference type="EMBL" id="PXVD01000010">
    <property type="protein sequence ID" value="MDJ1371156.1"/>
    <property type="molecule type" value="Genomic_DNA"/>
</dbReference>
<evidence type="ECO:0000256" key="2">
    <source>
        <dbReference type="ARBA" id="ARBA00023002"/>
    </source>
</evidence>
<reference evidence="3" key="2">
    <citation type="journal article" date="2022" name="Sci. Rep.">
        <title>In silico prediction of the enzymes involved in the degradation of the herbicide molinate by Gulosibacter molinativorax ON4T.</title>
        <authorList>
            <person name="Lopes A.R."/>
            <person name="Bunin E."/>
            <person name="Viana A.T."/>
            <person name="Froufe H."/>
            <person name="Munoz-Merida A."/>
            <person name="Pinho D."/>
            <person name="Figueiredo J."/>
            <person name="Barroso C."/>
            <person name="Vaz-Moreira I."/>
            <person name="Bellanger X."/>
            <person name="Egas C."/>
            <person name="Nunes O.C."/>
        </authorList>
    </citation>
    <scope>NUCLEOTIDE SEQUENCE</scope>
    <source>
        <strain evidence="3">ON4</strain>
    </source>
</reference>
<dbReference type="Proteomes" id="UP001170379">
    <property type="component" value="Unassembled WGS sequence"/>
</dbReference>
<dbReference type="SUPFAM" id="SSF51735">
    <property type="entry name" value="NAD(P)-binding Rossmann-fold domains"/>
    <property type="match status" value="1"/>
</dbReference>
<organism evidence="3 4">
    <name type="scientific">Gulosibacter molinativorax</name>
    <dbReference type="NCBI Taxonomy" id="256821"/>
    <lineage>
        <taxon>Bacteria</taxon>
        <taxon>Bacillati</taxon>
        <taxon>Actinomycetota</taxon>
        <taxon>Actinomycetes</taxon>
        <taxon>Micrococcales</taxon>
        <taxon>Microbacteriaceae</taxon>
        <taxon>Gulosibacter</taxon>
    </lineage>
</organism>
<dbReference type="InterPro" id="IPR002347">
    <property type="entry name" value="SDR_fam"/>
</dbReference>